<keyword evidence="4" id="KW-1185">Reference proteome</keyword>
<comment type="caution">
    <text evidence="3">The sequence shown here is derived from an EMBL/GenBank/DDBJ whole genome shotgun (WGS) entry which is preliminary data.</text>
</comment>
<dbReference type="Gene3D" id="1.10.1530.10">
    <property type="match status" value="1"/>
</dbReference>
<dbReference type="Proteomes" id="UP000192578">
    <property type="component" value="Unassembled WGS sequence"/>
</dbReference>
<dbReference type="InterPro" id="IPR036111">
    <property type="entry name" value="Mal/L-sulfo/L-lacto_DH-like_sf"/>
</dbReference>
<dbReference type="Pfam" id="PF02615">
    <property type="entry name" value="Ldh_2"/>
    <property type="match status" value="1"/>
</dbReference>
<dbReference type="OrthoDB" id="7881616at2759"/>
<organism evidence="3 4">
    <name type="scientific">Hypsibius exemplaris</name>
    <name type="common">Freshwater tardigrade</name>
    <dbReference type="NCBI Taxonomy" id="2072580"/>
    <lineage>
        <taxon>Eukaryota</taxon>
        <taxon>Metazoa</taxon>
        <taxon>Ecdysozoa</taxon>
        <taxon>Tardigrada</taxon>
        <taxon>Eutardigrada</taxon>
        <taxon>Parachela</taxon>
        <taxon>Hypsibioidea</taxon>
        <taxon>Hypsibiidae</taxon>
        <taxon>Hypsibius</taxon>
    </lineage>
</organism>
<evidence type="ECO:0000256" key="2">
    <source>
        <dbReference type="ARBA" id="ARBA00023002"/>
    </source>
</evidence>
<proteinExistence type="inferred from homology"/>
<name>A0A1W0WP32_HYPEX</name>
<gene>
    <name evidence="3" type="ORF">BV898_08975</name>
</gene>
<evidence type="ECO:0000313" key="3">
    <source>
        <dbReference type="EMBL" id="OQV16970.1"/>
    </source>
</evidence>
<accession>A0A1W0WP32</accession>
<dbReference type="InterPro" id="IPR043143">
    <property type="entry name" value="Mal/L-sulf/L-lact_DH-like_NADP"/>
</dbReference>
<dbReference type="AlphaFoldDB" id="A0A1W0WP32"/>
<reference evidence="4" key="1">
    <citation type="submission" date="2017-01" db="EMBL/GenBank/DDBJ databases">
        <title>Comparative genomics of anhydrobiosis in the tardigrade Hypsibius dujardini.</title>
        <authorList>
            <person name="Yoshida Y."/>
            <person name="Koutsovoulos G."/>
            <person name="Laetsch D."/>
            <person name="Stevens L."/>
            <person name="Kumar S."/>
            <person name="Horikawa D."/>
            <person name="Ishino K."/>
            <person name="Komine S."/>
            <person name="Tomita M."/>
            <person name="Blaxter M."/>
            <person name="Arakawa K."/>
        </authorList>
    </citation>
    <scope>NUCLEOTIDE SEQUENCE [LARGE SCALE GENOMIC DNA]</scope>
    <source>
        <strain evidence="4">Z151</strain>
    </source>
</reference>
<dbReference type="PANTHER" id="PTHR11091">
    <property type="entry name" value="OXIDOREDUCTASE-RELATED"/>
    <property type="match status" value="1"/>
</dbReference>
<keyword evidence="2" id="KW-0560">Oxidoreductase</keyword>
<evidence type="ECO:0000256" key="1">
    <source>
        <dbReference type="ARBA" id="ARBA00006056"/>
    </source>
</evidence>
<dbReference type="Gene3D" id="3.30.1370.60">
    <property type="entry name" value="Hypothetical oxidoreductase yiak, domain 2"/>
    <property type="match status" value="1"/>
</dbReference>
<sequence length="424" mass="45017">MAHRMKLAYGLIRKCTDGRMFTEKAVSSLSSTSIHSPSLLSPSNTVVLPVNANDFGRRMSSTDSADYKPVLVSVPEAKAFIKRCMEKAGASAEHSQQMADVLVMADHRGHYSHGLNRLEMYVRDIKAGTCNAAGEPVVVKEAASTALVDGHNLLGPVVGKFAMDTAIKKAKESGVGWVAAKASNHYGIAGYYGLLAVDQGLIGMSFTNTSPLCVPTRGKTLALGSNPICFAAPGLNGDSFVLDMASTTVAIGKIELAMRKKQTIPPVWGVDSSGEPSTDPAKVYNGGGLLPLGGSEDMGGYKGYGLNMMVEILCGILADAAFGPNVRPWSHSDREANLGQGFIAVDPGRFGEDFAERLQGFIDLMRHLPPADPSKPVLVAGDPERIHIAKCENLGGIPYHPNQFEHAIELAKGLDVQPMRAVGQ</sequence>
<dbReference type="GO" id="GO:0016491">
    <property type="term" value="F:oxidoreductase activity"/>
    <property type="evidence" value="ECO:0007669"/>
    <property type="project" value="UniProtKB-KW"/>
</dbReference>
<dbReference type="InterPro" id="IPR043144">
    <property type="entry name" value="Mal/L-sulf/L-lact_DH-like_ah"/>
</dbReference>
<dbReference type="InterPro" id="IPR003767">
    <property type="entry name" value="Malate/L-lactate_DH-like"/>
</dbReference>
<evidence type="ECO:0000313" key="4">
    <source>
        <dbReference type="Proteomes" id="UP000192578"/>
    </source>
</evidence>
<dbReference type="SUPFAM" id="SSF89733">
    <property type="entry name" value="L-sulfolactate dehydrogenase-like"/>
    <property type="match status" value="1"/>
</dbReference>
<dbReference type="EMBL" id="MTYJ01000068">
    <property type="protein sequence ID" value="OQV16970.1"/>
    <property type="molecule type" value="Genomic_DNA"/>
</dbReference>
<comment type="similarity">
    <text evidence="1">Belongs to the LDH2/MDH2 oxidoreductase family.</text>
</comment>
<protein>
    <submittedName>
        <fullName evidence="3">Malate/(S)-sulfolactate dehydrogenase</fullName>
    </submittedName>
</protein>
<dbReference type="PANTHER" id="PTHR11091:SF0">
    <property type="entry name" value="MALATE DEHYDROGENASE"/>
    <property type="match status" value="1"/>
</dbReference>